<dbReference type="Gene3D" id="2.120.10.30">
    <property type="entry name" value="TolB, C-terminal domain"/>
    <property type="match status" value="1"/>
</dbReference>
<evidence type="ECO:0000313" key="3">
    <source>
        <dbReference type="EMBL" id="SDG03140.1"/>
    </source>
</evidence>
<dbReference type="SUPFAM" id="SSF50952">
    <property type="entry name" value="Soluble quinoprotein glucose dehydrogenase"/>
    <property type="match status" value="1"/>
</dbReference>
<dbReference type="RefSeq" id="WP_093151609.1">
    <property type="nucleotide sequence ID" value="NZ_FNBW01000009.1"/>
</dbReference>
<feature type="domain" description="Glucose/Sorbosone dehydrogenase" evidence="2">
    <location>
        <begin position="43"/>
        <end position="372"/>
    </location>
</feature>
<proteinExistence type="predicted"/>
<evidence type="ECO:0000259" key="2">
    <source>
        <dbReference type="Pfam" id="PF07995"/>
    </source>
</evidence>
<dbReference type="PANTHER" id="PTHR19328:SF75">
    <property type="entry name" value="ALDOSE SUGAR DEHYDROGENASE YLII"/>
    <property type="match status" value="1"/>
</dbReference>
<dbReference type="Proteomes" id="UP000198615">
    <property type="component" value="Unassembled WGS sequence"/>
</dbReference>
<comment type="caution">
    <text evidence="3">The sequence shown here is derived from an EMBL/GenBank/DDBJ whole genome shotgun (WGS) entry which is preliminary data.</text>
</comment>
<evidence type="ECO:0000313" key="4">
    <source>
        <dbReference type="Proteomes" id="UP000198615"/>
    </source>
</evidence>
<evidence type="ECO:0000256" key="1">
    <source>
        <dbReference type="SAM" id="SignalP"/>
    </source>
</evidence>
<dbReference type="EMBL" id="FNBW01000009">
    <property type="protein sequence ID" value="SDG03140.1"/>
    <property type="molecule type" value="Genomic_DNA"/>
</dbReference>
<gene>
    <name evidence="3" type="ORF">SAMN05660686_03120</name>
</gene>
<name>A0A8G2BJB2_9PROT</name>
<dbReference type="AlphaFoldDB" id="A0A8G2BJB2"/>
<protein>
    <submittedName>
        <fullName evidence="3">Glucose/arabinose dehydrogenase, beta-propeller fold</fullName>
    </submittedName>
</protein>
<feature type="chain" id="PRO_5034245730" evidence="1">
    <location>
        <begin position="24"/>
        <end position="381"/>
    </location>
</feature>
<accession>A0A8G2BJB2</accession>
<feature type="signal peptide" evidence="1">
    <location>
        <begin position="1"/>
        <end position="23"/>
    </location>
</feature>
<organism evidence="3 4">
    <name type="scientific">Thalassobaculum litoreum DSM 18839</name>
    <dbReference type="NCBI Taxonomy" id="1123362"/>
    <lineage>
        <taxon>Bacteria</taxon>
        <taxon>Pseudomonadati</taxon>
        <taxon>Pseudomonadota</taxon>
        <taxon>Alphaproteobacteria</taxon>
        <taxon>Rhodospirillales</taxon>
        <taxon>Thalassobaculaceae</taxon>
        <taxon>Thalassobaculum</taxon>
    </lineage>
</organism>
<dbReference type="InterPro" id="IPR011041">
    <property type="entry name" value="Quinoprot_gluc/sorb_DH_b-prop"/>
</dbReference>
<dbReference type="OrthoDB" id="9770043at2"/>
<dbReference type="InterPro" id="IPR012938">
    <property type="entry name" value="Glc/Sorbosone_DH"/>
</dbReference>
<keyword evidence="1" id="KW-0732">Signal</keyword>
<dbReference type="InterPro" id="IPR011042">
    <property type="entry name" value="6-blade_b-propeller_TolB-like"/>
</dbReference>
<dbReference type="Pfam" id="PF07995">
    <property type="entry name" value="GSDH"/>
    <property type="match status" value="1"/>
</dbReference>
<keyword evidence="4" id="KW-1185">Reference proteome</keyword>
<reference evidence="3 4" key="1">
    <citation type="submission" date="2016-10" db="EMBL/GenBank/DDBJ databases">
        <authorList>
            <person name="Varghese N."/>
            <person name="Submissions S."/>
        </authorList>
    </citation>
    <scope>NUCLEOTIDE SEQUENCE [LARGE SCALE GENOMIC DNA]</scope>
    <source>
        <strain evidence="3 4">DSM 18839</strain>
    </source>
</reference>
<dbReference type="PANTHER" id="PTHR19328">
    <property type="entry name" value="HEDGEHOG-INTERACTING PROTEIN"/>
    <property type="match status" value="1"/>
</dbReference>
<sequence>MLPTRPLLLALPFLAALPSLAVAQETEQAEACALTAETRVADLDHPWGVTFLPDGMAVITERDGALWLADPQSGEKSAIDGAPNVRASGQGGLLDVVAHPDFTDNRRLYFSYSERRGDGLTGTAIAHGTLSADGSRLTDLTQIFSMSLATGTTRHFGSRIVFKGDGTLWFTIGDRGDRPRAQNPSDHAGSVLRIAEDGSIPGDNPFADGRNGAREIWSFGHRNPQGAARHPETGALWIVEHGARGGDEINRPEAGKNYGWPTISYGRHYHGGQIGIGTSAAGMEQPVYYWDPSIAPSGLAFVGGDLFPAWTGDILVGALKDRMLVRLDMEDGAVAGEERLFKGRFGRVRDVRMGPDGAIWLLTDESDGALIRVAPSEGVCG</sequence>